<evidence type="ECO:0000313" key="4">
    <source>
        <dbReference type="Proteomes" id="UP000077173"/>
    </source>
</evidence>
<dbReference type="InterPro" id="IPR007329">
    <property type="entry name" value="FMN-bd"/>
</dbReference>
<evidence type="ECO:0000256" key="1">
    <source>
        <dbReference type="SAM" id="SignalP"/>
    </source>
</evidence>
<dbReference type="GO" id="GO:0010181">
    <property type="term" value="F:FMN binding"/>
    <property type="evidence" value="ECO:0007669"/>
    <property type="project" value="InterPro"/>
</dbReference>
<dbReference type="RefSeq" id="WP_063681528.1">
    <property type="nucleotide sequence ID" value="NZ_LSEF01000100.1"/>
</dbReference>
<proteinExistence type="predicted"/>
<feature type="chain" id="PRO_5008054878" evidence="1">
    <location>
        <begin position="23"/>
        <end position="156"/>
    </location>
</feature>
<dbReference type="AlphaFoldDB" id="A0A176YQK3"/>
<evidence type="ECO:0000313" key="3">
    <source>
        <dbReference type="EMBL" id="OAF09109.1"/>
    </source>
</evidence>
<dbReference type="EMBL" id="LSEF01000100">
    <property type="protein sequence ID" value="OAF09109.1"/>
    <property type="molecule type" value="Genomic_DNA"/>
</dbReference>
<keyword evidence="1" id="KW-0732">Signal</keyword>
<name>A0A176YQK3_9BRAD</name>
<reference evidence="3 4" key="1">
    <citation type="submission" date="2016-02" db="EMBL/GenBank/DDBJ databases">
        <title>Draft genome sequence of the strain BR 10247T Bradyrhizobium neotropicale isolated from nodules of Centrolobium paraense.</title>
        <authorList>
            <person name="Simoes-Araujo J.L."/>
            <person name="Barauna A.C."/>
            <person name="Silva K."/>
            <person name="Zilli J.E."/>
        </authorList>
    </citation>
    <scope>NUCLEOTIDE SEQUENCE [LARGE SCALE GENOMIC DNA]</scope>
    <source>
        <strain evidence="3 4">BR 10247</strain>
    </source>
</reference>
<dbReference type="GO" id="GO:0016020">
    <property type="term" value="C:membrane"/>
    <property type="evidence" value="ECO:0007669"/>
    <property type="project" value="InterPro"/>
</dbReference>
<sequence length="156" mass="16901">MNWVRYTLPAAAILSAASPAYAVRYLSIEEAQKEAFPSATHFSEVQAGRVWKAEAGGKVVGFFVFDRVVGKHLFIDYAVALTPAGAVHKVEILEYRESYGGDIRSPSWLAQFVGKTSGSALKINGDIRNIAGATLSSTHVTEGVKRILAAYGNRLR</sequence>
<protein>
    <submittedName>
        <fullName evidence="3">FMN-binding protein</fullName>
    </submittedName>
</protein>
<feature type="signal peptide" evidence="1">
    <location>
        <begin position="1"/>
        <end position="22"/>
    </location>
</feature>
<dbReference type="Pfam" id="PF04205">
    <property type="entry name" value="FMN_bind"/>
    <property type="match status" value="1"/>
</dbReference>
<dbReference type="SMART" id="SM00900">
    <property type="entry name" value="FMN_bind"/>
    <property type="match status" value="1"/>
</dbReference>
<accession>A0A176YQK3</accession>
<organism evidence="3 4">
    <name type="scientific">Bradyrhizobium neotropicale</name>
    <dbReference type="NCBI Taxonomy" id="1497615"/>
    <lineage>
        <taxon>Bacteria</taxon>
        <taxon>Pseudomonadati</taxon>
        <taxon>Pseudomonadota</taxon>
        <taxon>Alphaproteobacteria</taxon>
        <taxon>Hyphomicrobiales</taxon>
        <taxon>Nitrobacteraceae</taxon>
        <taxon>Bradyrhizobium</taxon>
    </lineage>
</organism>
<keyword evidence="4" id="KW-1185">Reference proteome</keyword>
<feature type="domain" description="FMN-binding" evidence="2">
    <location>
        <begin position="70"/>
        <end position="151"/>
    </location>
</feature>
<evidence type="ECO:0000259" key="2">
    <source>
        <dbReference type="SMART" id="SM00900"/>
    </source>
</evidence>
<dbReference type="Proteomes" id="UP000077173">
    <property type="component" value="Unassembled WGS sequence"/>
</dbReference>
<comment type="caution">
    <text evidence="3">The sequence shown here is derived from an EMBL/GenBank/DDBJ whole genome shotgun (WGS) entry which is preliminary data.</text>
</comment>
<gene>
    <name evidence="3" type="ORF">AXW67_28245</name>
</gene>